<keyword evidence="1" id="KW-1133">Transmembrane helix</keyword>
<dbReference type="InterPro" id="IPR050491">
    <property type="entry name" value="AmpC-like"/>
</dbReference>
<feature type="transmembrane region" description="Helical" evidence="1">
    <location>
        <begin position="509"/>
        <end position="531"/>
    </location>
</feature>
<dbReference type="InterPro" id="IPR001466">
    <property type="entry name" value="Beta-lactam-related"/>
</dbReference>
<feature type="transmembrane region" description="Helical" evidence="1">
    <location>
        <begin position="586"/>
        <end position="612"/>
    </location>
</feature>
<keyword evidence="4" id="KW-1185">Reference proteome</keyword>
<evidence type="ECO:0000259" key="2">
    <source>
        <dbReference type="Pfam" id="PF00144"/>
    </source>
</evidence>
<keyword evidence="1" id="KW-0472">Membrane</keyword>
<dbReference type="PANTHER" id="PTHR46825:SF9">
    <property type="entry name" value="BETA-LACTAMASE-RELATED DOMAIN-CONTAINING PROTEIN"/>
    <property type="match status" value="1"/>
</dbReference>
<name>A0ABN6ITD3_9CLOT</name>
<feature type="transmembrane region" description="Helical" evidence="1">
    <location>
        <begin position="552"/>
        <end position="580"/>
    </location>
</feature>
<feature type="domain" description="Beta-lactamase-related" evidence="2">
    <location>
        <begin position="58"/>
        <end position="382"/>
    </location>
</feature>
<gene>
    <name evidence="3" type="ORF">psyc5s11_15270</name>
</gene>
<dbReference type="InterPro" id="IPR012338">
    <property type="entry name" value="Beta-lactam/transpept-like"/>
</dbReference>
<reference evidence="4" key="1">
    <citation type="submission" date="2021-07" db="EMBL/GenBank/DDBJ databases">
        <title>Complete genome sequencing of a Clostridium isolate.</title>
        <authorList>
            <person name="Ueki A."/>
            <person name="Tonouchi A."/>
        </authorList>
    </citation>
    <scope>NUCLEOTIDE SEQUENCE [LARGE SCALE GENOMIC DNA]</scope>
    <source>
        <strain evidence="4">C5S11</strain>
    </source>
</reference>
<dbReference type="PANTHER" id="PTHR46825">
    <property type="entry name" value="D-ALANYL-D-ALANINE-CARBOXYPEPTIDASE/ENDOPEPTIDASE AMPH"/>
    <property type="match status" value="1"/>
</dbReference>
<dbReference type="Pfam" id="PF00144">
    <property type="entry name" value="Beta-lactamase"/>
    <property type="match status" value="1"/>
</dbReference>
<organism evidence="3 4">
    <name type="scientific">Clostridium gelidum</name>
    <dbReference type="NCBI Taxonomy" id="704125"/>
    <lineage>
        <taxon>Bacteria</taxon>
        <taxon>Bacillati</taxon>
        <taxon>Bacillota</taxon>
        <taxon>Clostridia</taxon>
        <taxon>Eubacteriales</taxon>
        <taxon>Clostridiaceae</taxon>
        <taxon>Clostridium</taxon>
    </lineage>
</organism>
<dbReference type="RefSeq" id="WP_224037057.1">
    <property type="nucleotide sequence ID" value="NZ_AP024849.1"/>
</dbReference>
<accession>A0ABN6ITD3</accession>
<dbReference type="Gene3D" id="3.40.710.10">
    <property type="entry name" value="DD-peptidase/beta-lactamase superfamily"/>
    <property type="match status" value="1"/>
</dbReference>
<evidence type="ECO:0000256" key="1">
    <source>
        <dbReference type="SAM" id="Phobius"/>
    </source>
</evidence>
<evidence type="ECO:0000313" key="3">
    <source>
        <dbReference type="EMBL" id="BCZ45460.1"/>
    </source>
</evidence>
<dbReference type="SUPFAM" id="SSF56601">
    <property type="entry name" value="beta-lactamase/transpeptidase-like"/>
    <property type="match status" value="1"/>
</dbReference>
<sequence>MNIILKKLKRIIGVLLTIFLISIGLSNNFILKEVKAEEESNEVYRVISNEEDVNNFMNNYFKENMEKYLVPGAAVVVIKDGKEIFKKGYGYSDVENDVLVDPDKTTFPLGSVSKLFTATAIMKLYEDGKIDLDENVNNYIKPFSVNNPYCEPVTCANLLTHASGVDEESELDIGTFNKNDIKSQQYFISKHLPKVVREPNTVSRYSNEGYGLLGYVIENASGESYQEYVQKNILDVLGMKNSYIRAKNETMAKAYAYDDGKYKFQDWAYEYNLGASGIIATATDMEKFMQAHLNKDQINGQSMLKPETEELMQKKEFSNNDDLSGMGYGFIRSDRNNKLVLKHEGALPVGYTTSMFLVPEENLGVYIATNSLGALPFDFEEAFLNHFYPAENNKFEKVSPKADKDYSEYAGSYRSYDACGKSNLMKFFSFSDPDMTIENNNDGTLTLKECTSAKEEVTTKLVEYQDGVFARQDGKGDFAFRKDNGKVTYAFNDVSHNSFEKLSFYEGRIFNIAILLGGIITFTLNILLNAVKYIRRLFKKNKEKLNIFDKLNLANVAIGILNIVGFVGSVMLAQAMVISYDSSFMMLLYILLGILVAGTIVSVIQLVIFIIILFKKKRYHKEKVYLAVINIVNLAFIFSAYYANILGFKVY</sequence>
<evidence type="ECO:0000313" key="4">
    <source>
        <dbReference type="Proteomes" id="UP000824633"/>
    </source>
</evidence>
<dbReference type="EMBL" id="AP024849">
    <property type="protein sequence ID" value="BCZ45460.1"/>
    <property type="molecule type" value="Genomic_DNA"/>
</dbReference>
<dbReference type="Proteomes" id="UP000824633">
    <property type="component" value="Chromosome"/>
</dbReference>
<proteinExistence type="predicted"/>
<feature type="transmembrane region" description="Helical" evidence="1">
    <location>
        <begin position="624"/>
        <end position="643"/>
    </location>
</feature>
<keyword evidence="1" id="KW-0812">Transmembrane</keyword>
<protein>
    <submittedName>
        <fullName evidence="3">FmtA-like protein</fullName>
    </submittedName>
</protein>